<dbReference type="AlphaFoldDB" id="A0A6V7QWD1"/>
<evidence type="ECO:0000256" key="1">
    <source>
        <dbReference type="SAM" id="MobiDB-lite"/>
    </source>
</evidence>
<feature type="compositionally biased region" description="Basic and acidic residues" evidence="1">
    <location>
        <begin position="147"/>
        <end position="188"/>
    </location>
</feature>
<feature type="region of interest" description="Disordered" evidence="1">
    <location>
        <begin position="120"/>
        <end position="188"/>
    </location>
</feature>
<organism evidence="2">
    <name type="scientific">Ananas comosus var. bracteatus</name>
    <name type="common">red pineapple</name>
    <dbReference type="NCBI Taxonomy" id="296719"/>
    <lineage>
        <taxon>Eukaryota</taxon>
        <taxon>Viridiplantae</taxon>
        <taxon>Streptophyta</taxon>
        <taxon>Embryophyta</taxon>
        <taxon>Tracheophyta</taxon>
        <taxon>Spermatophyta</taxon>
        <taxon>Magnoliopsida</taxon>
        <taxon>Liliopsida</taxon>
        <taxon>Poales</taxon>
        <taxon>Bromeliaceae</taxon>
        <taxon>Bromelioideae</taxon>
        <taxon>Ananas</taxon>
    </lineage>
</organism>
<protein>
    <recommendedName>
        <fullName evidence="3">SHSP domain-containing protein</fullName>
    </recommendedName>
</protein>
<name>A0A6V7QWD1_ANACO</name>
<gene>
    <name evidence="2" type="ORF">CB5_LOCUS30783</name>
</gene>
<evidence type="ECO:0008006" key="3">
    <source>
        <dbReference type="Google" id="ProtNLM"/>
    </source>
</evidence>
<dbReference type="InterPro" id="IPR008978">
    <property type="entry name" value="HSP20-like_chaperone"/>
</dbReference>
<dbReference type="SUPFAM" id="SSF49764">
    <property type="entry name" value="HSP20-like chaperones"/>
    <property type="match status" value="1"/>
</dbReference>
<reference evidence="2" key="1">
    <citation type="submission" date="2020-07" db="EMBL/GenBank/DDBJ databases">
        <authorList>
            <person name="Lin J."/>
        </authorList>
    </citation>
    <scope>NUCLEOTIDE SEQUENCE</scope>
</reference>
<dbReference type="Gene3D" id="2.60.40.790">
    <property type="match status" value="1"/>
</dbReference>
<evidence type="ECO:0000313" key="2">
    <source>
        <dbReference type="EMBL" id="CAD1847572.1"/>
    </source>
</evidence>
<proteinExistence type="predicted"/>
<sequence>MEVELGVQITRPVGDLTFASTETDAVFVLFAHLPAGTEISISSRGETGERSFIEAEISGRLKISHEESLEGFRKAFPIPNNVVLGRIEVGFEEEEGILIVLLPKSTREEEPSRVEIEEISEENIREEEEEEERTWMTVELEETIPDYNKEKAQEQKNLGEVEPKKSTEKLDGKPDGKPEAGPEKRQPK</sequence>
<feature type="compositionally biased region" description="Acidic residues" evidence="1">
    <location>
        <begin position="120"/>
        <end position="132"/>
    </location>
</feature>
<dbReference type="EMBL" id="CAJEUB010000056">
    <property type="protein sequence ID" value="CAD1847572.1"/>
    <property type="molecule type" value="Genomic_DNA"/>
</dbReference>
<accession>A0A6V7QWD1</accession>